<dbReference type="HAMAP" id="MF_00495">
    <property type="entry name" value="GPH_hydrolase_bact"/>
    <property type="match status" value="1"/>
</dbReference>
<sequence length="229" mass="24270">MDEPMSAPPIAVFDLDGTLVDTLPDLIDVLADTLASLGLPPLSIAEGRRLVGAGIKPLIARALAELGRDTDPAELERIYEDYVEAYAARISRLSRPFPGVTGALDRLQAQGFRFAVCTNKVTALSIKLLTELELIDRFAMVAGYDTFPVRKPDPGHLLGAIAGAGGDPRRAVMVGDSKTDVATARNAALPVVAVSFGYTDVPPEALGADRLIDHYDALPQAIADLLPKA</sequence>
<dbReference type="InterPro" id="IPR006439">
    <property type="entry name" value="HAD-SF_hydro_IA"/>
</dbReference>
<dbReference type="InterPro" id="IPR023198">
    <property type="entry name" value="PGP-like_dom2"/>
</dbReference>
<gene>
    <name evidence="11" type="ORF">F1193_10585</name>
</gene>
<dbReference type="GO" id="GO:0046295">
    <property type="term" value="P:glycolate biosynthetic process"/>
    <property type="evidence" value="ECO:0007669"/>
    <property type="project" value="UniProtKB-UniRule"/>
</dbReference>
<dbReference type="GO" id="GO:0005975">
    <property type="term" value="P:carbohydrate metabolic process"/>
    <property type="evidence" value="ECO:0007669"/>
    <property type="project" value="InterPro"/>
</dbReference>
<keyword evidence="6 10" id="KW-0479">Metal-binding</keyword>
<feature type="binding site" evidence="10">
    <location>
        <position position="14"/>
    </location>
    <ligand>
        <name>Mg(2+)</name>
        <dbReference type="ChEBI" id="CHEBI:18420"/>
    </ligand>
</feature>
<dbReference type="Gene3D" id="3.40.50.1000">
    <property type="entry name" value="HAD superfamily/HAD-like"/>
    <property type="match status" value="1"/>
</dbReference>
<evidence type="ECO:0000313" key="12">
    <source>
        <dbReference type="Proteomes" id="UP000323886"/>
    </source>
</evidence>
<evidence type="ECO:0000256" key="2">
    <source>
        <dbReference type="ARBA" id="ARBA00001946"/>
    </source>
</evidence>
<keyword evidence="7 10" id="KW-0378">Hydrolase</keyword>
<dbReference type="PRINTS" id="PR00413">
    <property type="entry name" value="HADHALOGNASE"/>
</dbReference>
<evidence type="ECO:0000256" key="9">
    <source>
        <dbReference type="ARBA" id="ARBA00023277"/>
    </source>
</evidence>
<dbReference type="GO" id="GO:0008967">
    <property type="term" value="F:phosphoglycolate phosphatase activity"/>
    <property type="evidence" value="ECO:0007669"/>
    <property type="project" value="UniProtKB-UniRule"/>
</dbReference>
<dbReference type="InterPro" id="IPR037512">
    <property type="entry name" value="PGPase_prok"/>
</dbReference>
<dbReference type="PANTHER" id="PTHR43434">
    <property type="entry name" value="PHOSPHOGLYCOLATE PHOSPHATASE"/>
    <property type="match status" value="1"/>
</dbReference>
<feature type="binding site" evidence="10">
    <location>
        <position position="16"/>
    </location>
    <ligand>
        <name>Mg(2+)</name>
        <dbReference type="ChEBI" id="CHEBI:18420"/>
    </ligand>
</feature>
<comment type="caution">
    <text evidence="11">The sequence shown here is derived from an EMBL/GenBank/DDBJ whole genome shotgun (WGS) entry which is preliminary data.</text>
</comment>
<comment type="catalytic activity">
    <reaction evidence="1 10">
        <text>2-phosphoglycolate + H2O = glycolate + phosphate</text>
        <dbReference type="Rhea" id="RHEA:14369"/>
        <dbReference type="ChEBI" id="CHEBI:15377"/>
        <dbReference type="ChEBI" id="CHEBI:29805"/>
        <dbReference type="ChEBI" id="CHEBI:43474"/>
        <dbReference type="ChEBI" id="CHEBI:58033"/>
        <dbReference type="EC" id="3.1.3.18"/>
    </reaction>
</comment>
<evidence type="ECO:0000256" key="8">
    <source>
        <dbReference type="ARBA" id="ARBA00022842"/>
    </source>
</evidence>
<dbReference type="GO" id="GO:0006281">
    <property type="term" value="P:DNA repair"/>
    <property type="evidence" value="ECO:0007669"/>
    <property type="project" value="TreeGrafter"/>
</dbReference>
<feature type="active site" description="Nucleophile" evidence="10">
    <location>
        <position position="14"/>
    </location>
</feature>
<organism evidence="11 12">
    <name type="scientific">Blastochloris sulfoviridis</name>
    <dbReference type="NCBI Taxonomy" id="50712"/>
    <lineage>
        <taxon>Bacteria</taxon>
        <taxon>Pseudomonadati</taxon>
        <taxon>Pseudomonadota</taxon>
        <taxon>Alphaproteobacteria</taxon>
        <taxon>Hyphomicrobiales</taxon>
        <taxon>Blastochloridaceae</taxon>
        <taxon>Blastochloris</taxon>
    </lineage>
</organism>
<name>A0A5M6HWV2_9HYPH</name>
<evidence type="ECO:0000256" key="10">
    <source>
        <dbReference type="HAMAP-Rule" id="MF_00495"/>
    </source>
</evidence>
<comment type="cofactor">
    <cofactor evidence="2 10">
        <name>Mg(2+)</name>
        <dbReference type="ChEBI" id="CHEBI:18420"/>
    </cofactor>
</comment>
<comment type="function">
    <text evidence="10">Specifically catalyzes the dephosphorylation of 2-phosphoglycolate. Is involved in the dissimilation of the intracellular 2-phosphoglycolate formed during the DNA repair of 3'-phosphoglycolate ends, a major class of DNA lesions induced by oxidative stress.</text>
</comment>
<accession>A0A5M6HWV2</accession>
<feature type="binding site" evidence="10">
    <location>
        <position position="176"/>
    </location>
    <ligand>
        <name>Mg(2+)</name>
        <dbReference type="ChEBI" id="CHEBI:18420"/>
    </ligand>
</feature>
<proteinExistence type="inferred from homology"/>
<dbReference type="InterPro" id="IPR050155">
    <property type="entry name" value="HAD-like_hydrolase_sf"/>
</dbReference>
<dbReference type="Pfam" id="PF13419">
    <property type="entry name" value="HAD_2"/>
    <property type="match status" value="1"/>
</dbReference>
<dbReference type="Gene3D" id="1.10.150.240">
    <property type="entry name" value="Putative phosphatase, domain 2"/>
    <property type="match status" value="1"/>
</dbReference>
<comment type="pathway">
    <text evidence="3 10">Organic acid metabolism; glycolate biosynthesis; glycolate from 2-phosphoglycolate: step 1/1.</text>
</comment>
<keyword evidence="9 10" id="KW-0119">Carbohydrate metabolism</keyword>
<evidence type="ECO:0000256" key="4">
    <source>
        <dbReference type="ARBA" id="ARBA00006171"/>
    </source>
</evidence>
<reference evidence="11 12" key="1">
    <citation type="submission" date="2019-09" db="EMBL/GenBank/DDBJ databases">
        <title>Draft Whole-Genome sequence of Blastochloris sulfoviridis DSM 729.</title>
        <authorList>
            <person name="Meyer T.E."/>
            <person name="Kyndt J.A."/>
        </authorList>
    </citation>
    <scope>NUCLEOTIDE SEQUENCE [LARGE SCALE GENOMIC DNA]</scope>
    <source>
        <strain evidence="11 12">DSM 729</strain>
    </source>
</reference>
<dbReference type="GO" id="GO:0046872">
    <property type="term" value="F:metal ion binding"/>
    <property type="evidence" value="ECO:0007669"/>
    <property type="project" value="UniProtKB-KW"/>
</dbReference>
<dbReference type="InterPro" id="IPR023214">
    <property type="entry name" value="HAD_sf"/>
</dbReference>
<comment type="similarity">
    <text evidence="4 10">Belongs to the HAD-like hydrolase superfamily. CbbY/CbbZ/Gph/YieH family.</text>
</comment>
<evidence type="ECO:0000256" key="6">
    <source>
        <dbReference type="ARBA" id="ARBA00022723"/>
    </source>
</evidence>
<evidence type="ECO:0000256" key="3">
    <source>
        <dbReference type="ARBA" id="ARBA00004818"/>
    </source>
</evidence>
<dbReference type="Proteomes" id="UP000323886">
    <property type="component" value="Unassembled WGS sequence"/>
</dbReference>
<dbReference type="PANTHER" id="PTHR43434:SF1">
    <property type="entry name" value="PHOSPHOGLYCOLATE PHOSPHATASE"/>
    <property type="match status" value="1"/>
</dbReference>
<dbReference type="AlphaFoldDB" id="A0A5M6HWV2"/>
<dbReference type="InterPro" id="IPR036412">
    <property type="entry name" value="HAD-like_sf"/>
</dbReference>
<dbReference type="SFLD" id="SFLDS00003">
    <property type="entry name" value="Haloacid_Dehalogenase"/>
    <property type="match status" value="1"/>
</dbReference>
<dbReference type="NCBIfam" id="TIGR01549">
    <property type="entry name" value="HAD-SF-IA-v1"/>
    <property type="match status" value="1"/>
</dbReference>
<dbReference type="OrthoDB" id="9793014at2"/>
<evidence type="ECO:0000256" key="7">
    <source>
        <dbReference type="ARBA" id="ARBA00022801"/>
    </source>
</evidence>
<keyword evidence="8 10" id="KW-0460">Magnesium</keyword>
<dbReference type="SUPFAM" id="SSF56784">
    <property type="entry name" value="HAD-like"/>
    <property type="match status" value="1"/>
</dbReference>
<dbReference type="UniPathway" id="UPA00865">
    <property type="reaction ID" value="UER00834"/>
</dbReference>
<dbReference type="EMBL" id="VWPL01000017">
    <property type="protein sequence ID" value="KAA5600346.1"/>
    <property type="molecule type" value="Genomic_DNA"/>
</dbReference>
<evidence type="ECO:0000256" key="1">
    <source>
        <dbReference type="ARBA" id="ARBA00000830"/>
    </source>
</evidence>
<dbReference type="GO" id="GO:0005829">
    <property type="term" value="C:cytosol"/>
    <property type="evidence" value="ECO:0007669"/>
    <property type="project" value="TreeGrafter"/>
</dbReference>
<evidence type="ECO:0000313" key="11">
    <source>
        <dbReference type="EMBL" id="KAA5600346.1"/>
    </source>
</evidence>
<dbReference type="InterPro" id="IPR041492">
    <property type="entry name" value="HAD_2"/>
</dbReference>
<protein>
    <recommendedName>
        <fullName evidence="5 10">Phosphoglycolate phosphatase</fullName>
        <shortName evidence="10">PGP</shortName>
        <shortName evidence="10">PGPase</shortName>
        <ecNumber evidence="5 10">3.1.3.18</ecNumber>
    </recommendedName>
</protein>
<keyword evidence="12" id="KW-1185">Reference proteome</keyword>
<evidence type="ECO:0000256" key="5">
    <source>
        <dbReference type="ARBA" id="ARBA00013078"/>
    </source>
</evidence>
<dbReference type="SFLD" id="SFLDG01129">
    <property type="entry name" value="C1.5:_HAD__Beta-PGM__Phosphata"/>
    <property type="match status" value="1"/>
</dbReference>
<dbReference type="EC" id="3.1.3.18" evidence="5 10"/>